<dbReference type="CDD" id="cd22407">
    <property type="entry name" value="KH-I_Vigilin_rpt3"/>
    <property type="match status" value="1"/>
</dbReference>
<feature type="domain" description="K Homology" evidence="5">
    <location>
        <begin position="987"/>
        <end position="1064"/>
    </location>
</feature>
<dbReference type="InterPro" id="IPR004088">
    <property type="entry name" value="KH_dom_type_1"/>
</dbReference>
<dbReference type="InterPro" id="IPR036612">
    <property type="entry name" value="KH_dom_type_1_sf"/>
</dbReference>
<dbReference type="CDD" id="cd22450">
    <property type="entry name" value="KH-I_ScSCP160_rpt5"/>
    <property type="match status" value="1"/>
</dbReference>
<feature type="coiled-coil region" evidence="3">
    <location>
        <begin position="402"/>
        <end position="429"/>
    </location>
</feature>
<evidence type="ECO:0000313" key="6">
    <source>
        <dbReference type="EMBL" id="PSS22164.1"/>
    </source>
</evidence>
<evidence type="ECO:0000256" key="4">
    <source>
        <dbReference type="SAM" id="MobiDB-lite"/>
    </source>
</evidence>
<evidence type="ECO:0000256" key="3">
    <source>
        <dbReference type="SAM" id="Coils"/>
    </source>
</evidence>
<dbReference type="GO" id="GO:0005737">
    <property type="term" value="C:cytoplasm"/>
    <property type="evidence" value="ECO:0007669"/>
    <property type="project" value="TreeGrafter"/>
</dbReference>
<dbReference type="Pfam" id="PF00013">
    <property type="entry name" value="KH_1"/>
    <property type="match status" value="9"/>
</dbReference>
<dbReference type="PANTHER" id="PTHR10627:SF31">
    <property type="entry name" value="DODECA-SATELLITE-BINDING PROTEIN 1, ISOFORM A"/>
    <property type="match status" value="1"/>
</dbReference>
<evidence type="ECO:0000313" key="7">
    <source>
        <dbReference type="Proteomes" id="UP000241818"/>
    </source>
</evidence>
<feature type="compositionally biased region" description="Polar residues" evidence="4">
    <location>
        <begin position="135"/>
        <end position="161"/>
    </location>
</feature>
<feature type="domain" description="K Homology" evidence="5">
    <location>
        <begin position="1252"/>
        <end position="1321"/>
    </location>
</feature>
<dbReference type="Pfam" id="PF22952">
    <property type="entry name" value="KH_11"/>
    <property type="match status" value="1"/>
</dbReference>
<dbReference type="OrthoDB" id="10027144at2759"/>
<sequence>MASVDSTALNGHLEANGNGTALSAAQKLMQKHEAHKPTVEDVPDEADLKHPEPPVSTSVLEDKTDAPAPGWVPPVSTKAAGKQKEELPVKETKPLLDTQSEELFPGLGSGPKPRQPTNITPTWGAKKPAPGVSPVNGTNGFSTNGTSAPSSGINTPVSAASQAAPKGGPRKMEIPGQVQERIFLEKNQMLPRPQLKKPLPDILKDINRKSRKVNVTLSAGENGITFYATGPSEAAIQALRDVVAQVGAKISTKVSIPQSARAHIIGKQGSKIKEIQERTGARVQIPKLEDAPAPTDDDDDAMIDIVVEGNALSVGAAQREILAIAAERTATVTTKLRTIPAELYPFIAGPQNEKVNELEEAKGVQIRVPPYHTWRTQPPPQKPLPGKLPVFLPAADGNHITIAGERSAVQAARAEIERLADEFQRQMSVDQFPINNGRHQFIIGKRGVEPQKFFADTGCAIILPGDEDDDMITIIGPPHQTPVARNMAINLAASMQSSSIDISRQHRNAPGASSAHARYLTQYLRQRKVIEELEKLHQAHIVTSINQEGNAAPWELYSRDYNNAINAQADITNIVSAHPPSRLTTVPVDPFFHLYLQNDITPRVKKDYGVHVVIPPSSEPDAPVLLVFEGEHGLNPDYQVPRGQPTPDEIQTFQRGLQDARKHILDIINAQAQIISTSIDVPKIYHEKLRKYIKSEQQNRAADQIPVRVSAADTIVNLRGPAPAVESLAVKVKAFVEQAIQDDKERGFTLSFDFPQKHANQLIGKGGSNIRELREKFDVEIQVDDGKVELKGPKAKAEAAKAHISALGRQWADEATYILKIEPKYHRELIGAQGNQINKLQTRYKVQIHFPRPARPSKDDQSSVDATSEAGRKGGRREQEPDEVIVKGPKKGADEARDEILSLLQYLKDNSYTATVSVQPSQIPSLIGQRGSGMDELRQTTGAKIDVPNVRDSKDATGLVEIQIKGTKSQVAQAKKILEEKKDIFDHTITKTLEVDKKHHRALIGAGGSTLRDIVVKSGGSDDRRELARTVQFPKAESDGNLIKIEGNKDVVEKIIAAMQKIIAERDSQTTETIDIPTDKHRSLIGRGGETKKELESKLKVSLDIPRQGSGQSGVKITGLPADVENAKAHILTLMKDQEGETVQVPRKLHHAIADNGQFFRRMRNDHQVTVDHAGHKLPPKPAAPTNARANGALPLITDDVDAAEDLFSWTVVSNADSAVDGEIPWILRGSSENVAKAKAALLAAMEQASKNSHVGYLVLPDPRTYRYVIGQGGNKVNSIRKATGCKITVPRDQAKGEAIEILGSAEGVEKARELVLKAVKEGGNGANGSRA</sequence>
<dbReference type="InterPro" id="IPR004087">
    <property type="entry name" value="KH_dom"/>
</dbReference>
<gene>
    <name evidence="6" type="ORF">M430DRAFT_99768</name>
</gene>
<reference evidence="6 7" key="1">
    <citation type="journal article" date="2018" name="New Phytol.">
        <title>Comparative genomics and transcriptomics depict ericoid mycorrhizal fungi as versatile saprotrophs and plant mutualists.</title>
        <authorList>
            <person name="Martino E."/>
            <person name="Morin E."/>
            <person name="Grelet G.A."/>
            <person name="Kuo A."/>
            <person name="Kohler A."/>
            <person name="Daghino S."/>
            <person name="Barry K.W."/>
            <person name="Cichocki N."/>
            <person name="Clum A."/>
            <person name="Dockter R.B."/>
            <person name="Hainaut M."/>
            <person name="Kuo R.C."/>
            <person name="LaButti K."/>
            <person name="Lindahl B.D."/>
            <person name="Lindquist E.A."/>
            <person name="Lipzen A."/>
            <person name="Khouja H.R."/>
            <person name="Magnuson J."/>
            <person name="Murat C."/>
            <person name="Ohm R.A."/>
            <person name="Singer S.W."/>
            <person name="Spatafora J.W."/>
            <person name="Wang M."/>
            <person name="Veneault-Fourrey C."/>
            <person name="Henrissat B."/>
            <person name="Grigoriev I.V."/>
            <person name="Martin F.M."/>
            <person name="Perotto S."/>
        </authorList>
    </citation>
    <scope>NUCLEOTIDE SEQUENCE [LARGE SCALE GENOMIC DNA]</scope>
    <source>
        <strain evidence="6 7">ATCC 22711</strain>
    </source>
</reference>
<dbReference type="FunCoup" id="A0A2T3B5X4">
    <property type="interactions" value="669"/>
</dbReference>
<feature type="domain" description="K Homology" evidence="5">
    <location>
        <begin position="746"/>
        <end position="809"/>
    </location>
</feature>
<keyword evidence="2" id="KW-0694">RNA-binding</keyword>
<feature type="domain" description="K Homology" evidence="5">
    <location>
        <begin position="1068"/>
        <end position="1136"/>
    </location>
</feature>
<dbReference type="Gene3D" id="3.30.1370.10">
    <property type="entry name" value="K Homology domain, type 1"/>
    <property type="match status" value="9"/>
</dbReference>
<feature type="domain" description="K Homology" evidence="5">
    <location>
        <begin position="248"/>
        <end position="326"/>
    </location>
</feature>
<feature type="region of interest" description="Disordered" evidence="4">
    <location>
        <begin position="850"/>
        <end position="891"/>
    </location>
</feature>
<feature type="domain" description="K Homology" evidence="5">
    <location>
        <begin position="813"/>
        <end position="905"/>
    </location>
</feature>
<dbReference type="EMBL" id="KZ679009">
    <property type="protein sequence ID" value="PSS22164.1"/>
    <property type="molecule type" value="Genomic_DNA"/>
</dbReference>
<protein>
    <recommendedName>
        <fullName evidence="5">K Homology domain-containing protein</fullName>
    </recommendedName>
</protein>
<dbReference type="STRING" id="857342.A0A2T3B5X4"/>
<feature type="compositionally biased region" description="Basic and acidic residues" evidence="4">
    <location>
        <begin position="870"/>
        <end position="879"/>
    </location>
</feature>
<feature type="domain" description="K Homology" evidence="5">
    <location>
        <begin position="330"/>
        <end position="421"/>
    </location>
</feature>
<name>A0A2T3B5X4_AMORE</name>
<feature type="domain" description="K Homology" evidence="5">
    <location>
        <begin position="1137"/>
        <end position="1247"/>
    </location>
</feature>
<keyword evidence="7" id="KW-1185">Reference proteome</keyword>
<dbReference type="Proteomes" id="UP000241818">
    <property type="component" value="Unassembled WGS sequence"/>
</dbReference>
<feature type="domain" description="K Homology" evidence="5">
    <location>
        <begin position="426"/>
        <end position="493"/>
    </location>
</feature>
<feature type="compositionally biased region" description="Basic and acidic residues" evidence="4">
    <location>
        <begin position="82"/>
        <end position="94"/>
    </location>
</feature>
<dbReference type="PROSITE" id="PS50084">
    <property type="entry name" value="KH_TYPE_1"/>
    <property type="match status" value="9"/>
</dbReference>
<keyword evidence="1" id="KW-0677">Repeat</keyword>
<evidence type="ECO:0000259" key="5">
    <source>
        <dbReference type="SMART" id="SM00322"/>
    </source>
</evidence>
<feature type="region of interest" description="Disordered" evidence="4">
    <location>
        <begin position="1"/>
        <end position="172"/>
    </location>
</feature>
<feature type="domain" description="K Homology" evidence="5">
    <location>
        <begin position="910"/>
        <end position="983"/>
    </location>
</feature>
<dbReference type="RefSeq" id="XP_024722319.1">
    <property type="nucleotide sequence ID" value="XM_024870215.1"/>
</dbReference>
<accession>A0A2T3B5X4</accession>
<dbReference type="PANTHER" id="PTHR10627">
    <property type="entry name" value="SCP160"/>
    <property type="match status" value="1"/>
</dbReference>
<dbReference type="GO" id="GO:0003729">
    <property type="term" value="F:mRNA binding"/>
    <property type="evidence" value="ECO:0007669"/>
    <property type="project" value="TreeGrafter"/>
</dbReference>
<dbReference type="SMART" id="SM00322">
    <property type="entry name" value="KH"/>
    <property type="match status" value="10"/>
</dbReference>
<dbReference type="InParanoid" id="A0A2T3B5X4"/>
<feature type="compositionally biased region" description="Basic and acidic residues" evidence="4">
    <location>
        <begin position="30"/>
        <end position="39"/>
    </location>
</feature>
<evidence type="ECO:0000256" key="2">
    <source>
        <dbReference type="PROSITE-ProRule" id="PRU00117"/>
    </source>
</evidence>
<keyword evidence="3" id="KW-0175">Coiled coil</keyword>
<dbReference type="InterPro" id="IPR054548">
    <property type="entry name" value="SCP160-like_KH"/>
</dbReference>
<proteinExistence type="predicted"/>
<organism evidence="6 7">
    <name type="scientific">Amorphotheca resinae ATCC 22711</name>
    <dbReference type="NCBI Taxonomy" id="857342"/>
    <lineage>
        <taxon>Eukaryota</taxon>
        <taxon>Fungi</taxon>
        <taxon>Dikarya</taxon>
        <taxon>Ascomycota</taxon>
        <taxon>Pezizomycotina</taxon>
        <taxon>Leotiomycetes</taxon>
        <taxon>Helotiales</taxon>
        <taxon>Amorphothecaceae</taxon>
        <taxon>Amorphotheca</taxon>
    </lineage>
</organism>
<dbReference type="SUPFAM" id="SSF54791">
    <property type="entry name" value="Eukaryotic type KH-domain (KH-domain type I)"/>
    <property type="match status" value="9"/>
</dbReference>
<dbReference type="GeneID" id="36578296"/>
<evidence type="ECO:0000256" key="1">
    <source>
        <dbReference type="ARBA" id="ARBA00022737"/>
    </source>
</evidence>